<evidence type="ECO:0000313" key="3">
    <source>
        <dbReference type="EMBL" id="EFJ27756.1"/>
    </source>
</evidence>
<keyword evidence="2" id="KW-1133">Transmembrane helix</keyword>
<evidence type="ECO:0000256" key="2">
    <source>
        <dbReference type="SAM" id="Phobius"/>
    </source>
</evidence>
<dbReference type="HOGENOM" id="CLU_1148870_0_0_1"/>
<gene>
    <name evidence="3" type="ORF">SELMODRAFT_411996</name>
</gene>
<reference evidence="3 4" key="1">
    <citation type="journal article" date="2011" name="Science">
        <title>The Selaginella genome identifies genetic changes associated with the evolution of vascular plants.</title>
        <authorList>
            <person name="Banks J.A."/>
            <person name="Nishiyama T."/>
            <person name="Hasebe M."/>
            <person name="Bowman J.L."/>
            <person name="Gribskov M."/>
            <person name="dePamphilis C."/>
            <person name="Albert V.A."/>
            <person name="Aono N."/>
            <person name="Aoyama T."/>
            <person name="Ambrose B.A."/>
            <person name="Ashton N.W."/>
            <person name="Axtell M.J."/>
            <person name="Barker E."/>
            <person name="Barker M.S."/>
            <person name="Bennetzen J.L."/>
            <person name="Bonawitz N.D."/>
            <person name="Chapple C."/>
            <person name="Cheng C."/>
            <person name="Correa L.G."/>
            <person name="Dacre M."/>
            <person name="DeBarry J."/>
            <person name="Dreyer I."/>
            <person name="Elias M."/>
            <person name="Engstrom E.M."/>
            <person name="Estelle M."/>
            <person name="Feng L."/>
            <person name="Finet C."/>
            <person name="Floyd S.K."/>
            <person name="Frommer W.B."/>
            <person name="Fujita T."/>
            <person name="Gramzow L."/>
            <person name="Gutensohn M."/>
            <person name="Harholt J."/>
            <person name="Hattori M."/>
            <person name="Heyl A."/>
            <person name="Hirai T."/>
            <person name="Hiwatashi Y."/>
            <person name="Ishikawa M."/>
            <person name="Iwata M."/>
            <person name="Karol K.G."/>
            <person name="Koehler B."/>
            <person name="Kolukisaoglu U."/>
            <person name="Kubo M."/>
            <person name="Kurata T."/>
            <person name="Lalonde S."/>
            <person name="Li K."/>
            <person name="Li Y."/>
            <person name="Litt A."/>
            <person name="Lyons E."/>
            <person name="Manning G."/>
            <person name="Maruyama T."/>
            <person name="Michael T.P."/>
            <person name="Mikami K."/>
            <person name="Miyazaki S."/>
            <person name="Morinaga S."/>
            <person name="Murata T."/>
            <person name="Mueller-Roeber B."/>
            <person name="Nelson D.R."/>
            <person name="Obara M."/>
            <person name="Oguri Y."/>
            <person name="Olmstead R.G."/>
            <person name="Onodera N."/>
            <person name="Petersen B.L."/>
            <person name="Pils B."/>
            <person name="Prigge M."/>
            <person name="Rensing S.A."/>
            <person name="Riano-Pachon D.M."/>
            <person name="Roberts A.W."/>
            <person name="Sato Y."/>
            <person name="Scheller H.V."/>
            <person name="Schulz B."/>
            <person name="Schulz C."/>
            <person name="Shakirov E.V."/>
            <person name="Shibagaki N."/>
            <person name="Shinohara N."/>
            <person name="Shippen D.E."/>
            <person name="Soerensen I."/>
            <person name="Sotooka R."/>
            <person name="Sugimoto N."/>
            <person name="Sugita M."/>
            <person name="Sumikawa N."/>
            <person name="Tanurdzic M."/>
            <person name="Theissen G."/>
            <person name="Ulvskov P."/>
            <person name="Wakazuki S."/>
            <person name="Weng J.K."/>
            <person name="Willats W.W."/>
            <person name="Wipf D."/>
            <person name="Wolf P.G."/>
            <person name="Yang L."/>
            <person name="Zimmer A.D."/>
            <person name="Zhu Q."/>
            <person name="Mitros T."/>
            <person name="Hellsten U."/>
            <person name="Loque D."/>
            <person name="Otillar R."/>
            <person name="Salamov A."/>
            <person name="Schmutz J."/>
            <person name="Shapiro H."/>
            <person name="Lindquist E."/>
            <person name="Lucas S."/>
            <person name="Rokhsar D."/>
            <person name="Grigoriev I.V."/>
        </authorList>
    </citation>
    <scope>NUCLEOTIDE SEQUENCE [LARGE SCALE GENOMIC DNA]</scope>
</reference>
<keyword evidence="4" id="KW-1185">Reference proteome</keyword>
<feature type="region of interest" description="Disordered" evidence="1">
    <location>
        <begin position="75"/>
        <end position="107"/>
    </location>
</feature>
<organism evidence="4">
    <name type="scientific">Selaginella moellendorffii</name>
    <name type="common">Spikemoss</name>
    <dbReference type="NCBI Taxonomy" id="88036"/>
    <lineage>
        <taxon>Eukaryota</taxon>
        <taxon>Viridiplantae</taxon>
        <taxon>Streptophyta</taxon>
        <taxon>Embryophyta</taxon>
        <taxon>Tracheophyta</taxon>
        <taxon>Lycopodiopsida</taxon>
        <taxon>Selaginellales</taxon>
        <taxon>Selaginellaceae</taxon>
        <taxon>Selaginella</taxon>
    </lineage>
</organism>
<dbReference type="InParanoid" id="D8RJP9"/>
<dbReference type="KEGG" id="smo:SELMODRAFT_411996"/>
<accession>D8RJP9</accession>
<dbReference type="AlphaFoldDB" id="D8RJP9"/>
<dbReference type="Gramene" id="EFJ27756">
    <property type="protein sequence ID" value="EFJ27756"/>
    <property type="gene ID" value="SELMODRAFT_411996"/>
</dbReference>
<name>D8RJP9_SELML</name>
<dbReference type="EMBL" id="GL377581">
    <property type="protein sequence ID" value="EFJ27756.1"/>
    <property type="molecule type" value="Genomic_DNA"/>
</dbReference>
<sequence length="242" mass="27118">MMLSSSSFARTRSLLPRANARASRHRHPSVLCFREDDTSPEFFPAVIRELPSGVLEFTPGGRFRLFQQPGEICSTSSNDWGSGNNNNDDGNNRRGWRGHGDNNNSGEKHSSLVAARVLLAFSAFHLGYCIAAWMRKDGDKLGIEFYGVGLGLVCFLATAAVFVSFFVSFGFQRSSEHREMLLPEAQEIVWLRALVWNLDSGNSLRGNACSQCWIHRTPKGRPILQKDARSIREQGFVSRCRF</sequence>
<keyword evidence="2" id="KW-0812">Transmembrane</keyword>
<feature type="compositionally biased region" description="Low complexity" evidence="1">
    <location>
        <begin position="76"/>
        <end position="89"/>
    </location>
</feature>
<dbReference type="Proteomes" id="UP000001514">
    <property type="component" value="Unassembled WGS sequence"/>
</dbReference>
<feature type="transmembrane region" description="Helical" evidence="2">
    <location>
        <begin position="113"/>
        <end position="133"/>
    </location>
</feature>
<evidence type="ECO:0000313" key="4">
    <source>
        <dbReference type="Proteomes" id="UP000001514"/>
    </source>
</evidence>
<keyword evidence="2" id="KW-0472">Membrane</keyword>
<proteinExistence type="predicted"/>
<feature type="transmembrane region" description="Helical" evidence="2">
    <location>
        <begin position="145"/>
        <end position="171"/>
    </location>
</feature>
<protein>
    <submittedName>
        <fullName evidence="3">Uncharacterized protein</fullName>
    </submittedName>
</protein>
<dbReference type="STRING" id="88036.D8RJP9"/>
<evidence type="ECO:0000256" key="1">
    <source>
        <dbReference type="SAM" id="MobiDB-lite"/>
    </source>
</evidence>